<dbReference type="Pfam" id="PF13826">
    <property type="entry name" value="Monooxy_af470-like"/>
    <property type="match status" value="1"/>
</dbReference>
<organism evidence="1 2">
    <name type="scientific">Williamsia phyllosphaerae</name>
    <dbReference type="NCBI Taxonomy" id="885042"/>
    <lineage>
        <taxon>Bacteria</taxon>
        <taxon>Bacillati</taxon>
        <taxon>Actinomycetota</taxon>
        <taxon>Actinomycetes</taxon>
        <taxon>Mycobacteriales</taxon>
        <taxon>Nocardiaceae</taxon>
        <taxon>Williamsia</taxon>
    </lineage>
</organism>
<dbReference type="InterPro" id="IPR025444">
    <property type="entry name" value="Monooxy_af470"/>
</dbReference>
<proteinExistence type="predicted"/>
<gene>
    <name evidence="1" type="ORF">GCM10007298_08440</name>
</gene>
<dbReference type="Proteomes" id="UP000632454">
    <property type="component" value="Unassembled WGS sequence"/>
</dbReference>
<comment type="caution">
    <text evidence="1">The sequence shown here is derived from an EMBL/GenBank/DDBJ whole genome shotgun (WGS) entry which is preliminary data.</text>
</comment>
<accession>A0ABQ1UDF5</accession>
<evidence type="ECO:0000313" key="1">
    <source>
        <dbReference type="EMBL" id="GGF14645.1"/>
    </source>
</evidence>
<keyword evidence="2" id="KW-1185">Reference proteome</keyword>
<dbReference type="EMBL" id="BMCS01000001">
    <property type="protein sequence ID" value="GGF14645.1"/>
    <property type="molecule type" value="Genomic_DNA"/>
</dbReference>
<name>A0ABQ1UDF5_9NOCA</name>
<evidence type="ECO:0000313" key="2">
    <source>
        <dbReference type="Proteomes" id="UP000632454"/>
    </source>
</evidence>
<sequence length="160" mass="18238">MARTTIRNGRATAQIDGDFVVFLIGLRFNRLWKVRSWLGPFLAMPKMLQDLRQHPEKGLLGVRMAMSGRTVSLVQYWRSFEQLEAFARNTDDPHLASWRAFNRTVGDNGDVGIFHETYRVHAGDHESVYVNMPVMGLAEAGESVMLGMGRDTARTRLTRR</sequence>
<protein>
    <submittedName>
        <fullName evidence="1">Transcriptional regulator</fullName>
    </submittedName>
</protein>
<reference evidence="2" key="1">
    <citation type="journal article" date="2019" name="Int. J. Syst. Evol. Microbiol.">
        <title>The Global Catalogue of Microorganisms (GCM) 10K type strain sequencing project: providing services to taxonomists for standard genome sequencing and annotation.</title>
        <authorList>
            <consortium name="The Broad Institute Genomics Platform"/>
            <consortium name="The Broad Institute Genome Sequencing Center for Infectious Disease"/>
            <person name="Wu L."/>
            <person name="Ma J."/>
        </authorList>
    </citation>
    <scope>NUCLEOTIDE SEQUENCE [LARGE SCALE GENOMIC DNA]</scope>
    <source>
        <strain evidence="2">CCM 7855</strain>
    </source>
</reference>
<dbReference type="RefSeq" id="WP_188487170.1">
    <property type="nucleotide sequence ID" value="NZ_BMCS01000001.1"/>
</dbReference>